<dbReference type="EC" id="6.3.5.5" evidence="11"/>
<dbReference type="Proteomes" id="UP000070505">
    <property type="component" value="Unassembled WGS sequence"/>
</dbReference>
<evidence type="ECO:0000256" key="3">
    <source>
        <dbReference type="ARBA" id="ARBA00007800"/>
    </source>
</evidence>
<reference evidence="13 14" key="1">
    <citation type="submission" date="2016-02" db="EMBL/GenBank/DDBJ databases">
        <authorList>
            <person name="Wen L."/>
            <person name="He K."/>
            <person name="Yang H."/>
        </authorList>
    </citation>
    <scope>NUCLEOTIDE SEQUENCE [LARGE SCALE GENOMIC DNA]</scope>
    <source>
        <strain evidence="13 14">CMW7778B</strain>
    </source>
</reference>
<dbReference type="GO" id="GO:0006207">
    <property type="term" value="P:'de novo' pyrimidine nucleobase biosynthetic process"/>
    <property type="evidence" value="ECO:0007669"/>
    <property type="project" value="InterPro"/>
</dbReference>
<dbReference type="SUPFAM" id="SSF52021">
    <property type="entry name" value="Carbamoyl phosphate synthetase, small subunit N-terminal domain"/>
    <property type="match status" value="1"/>
</dbReference>
<dbReference type="GO" id="GO:0004088">
    <property type="term" value="F:carbamoyl-phosphate synthase (glutamine-hydrolyzing) activity"/>
    <property type="evidence" value="ECO:0007669"/>
    <property type="project" value="UniProtKB-UniRule"/>
</dbReference>
<dbReference type="GO" id="GO:0006526">
    <property type="term" value="P:L-arginine biosynthetic process"/>
    <property type="evidence" value="ECO:0007669"/>
    <property type="project" value="UniProtKB-UniRule"/>
</dbReference>
<evidence type="ECO:0000256" key="2">
    <source>
        <dbReference type="ARBA" id="ARBA00005077"/>
    </source>
</evidence>
<dbReference type="SMART" id="SM01097">
    <property type="entry name" value="CPSase_sm_chain"/>
    <property type="match status" value="1"/>
</dbReference>
<gene>
    <name evidence="11" type="primary">carA</name>
    <name evidence="13" type="ORF">HMPREF3230_00449</name>
</gene>
<dbReference type="InterPro" id="IPR050472">
    <property type="entry name" value="Anth_synth/Amidotransfase"/>
</dbReference>
<dbReference type="UniPathway" id="UPA00068">
    <property type="reaction ID" value="UER00171"/>
</dbReference>
<dbReference type="Gene3D" id="3.50.30.20">
    <property type="entry name" value="Carbamoyl-phosphate synthase small subunit, N-terminal domain"/>
    <property type="match status" value="1"/>
</dbReference>
<evidence type="ECO:0000313" key="13">
    <source>
        <dbReference type="EMBL" id="KXI18052.1"/>
    </source>
</evidence>
<feature type="binding site" evidence="11">
    <location>
        <position position="283"/>
    </location>
    <ligand>
        <name>L-glutamine</name>
        <dbReference type="ChEBI" id="CHEBI:58359"/>
    </ligand>
</feature>
<dbReference type="Pfam" id="PF00988">
    <property type="entry name" value="CPSase_sm_chain"/>
    <property type="match status" value="1"/>
</dbReference>
<evidence type="ECO:0000256" key="9">
    <source>
        <dbReference type="ARBA" id="ARBA00048816"/>
    </source>
</evidence>
<accession>A0A135Z8U8</accession>
<evidence type="ECO:0000259" key="12">
    <source>
        <dbReference type="SMART" id="SM01097"/>
    </source>
</evidence>
<feature type="active site" evidence="11">
    <location>
        <position position="376"/>
    </location>
</feature>
<dbReference type="PATRIC" id="fig|2702.101.peg.436"/>
<dbReference type="RefSeq" id="WP_075523343.1">
    <property type="nucleotide sequence ID" value="NZ_KQ961857.1"/>
</dbReference>
<feature type="binding site" evidence="11">
    <location>
        <position position="251"/>
    </location>
    <ligand>
        <name>L-glutamine</name>
        <dbReference type="ChEBI" id="CHEBI:58359"/>
    </ligand>
</feature>
<evidence type="ECO:0000256" key="11">
    <source>
        <dbReference type="HAMAP-Rule" id="MF_01209"/>
    </source>
</evidence>
<evidence type="ECO:0000256" key="4">
    <source>
        <dbReference type="ARBA" id="ARBA00022598"/>
    </source>
</evidence>
<evidence type="ECO:0000256" key="7">
    <source>
        <dbReference type="ARBA" id="ARBA00022962"/>
    </source>
</evidence>
<comment type="catalytic activity">
    <reaction evidence="9 11">
        <text>hydrogencarbonate + L-glutamine + 2 ATP + H2O = carbamoyl phosphate + L-glutamate + 2 ADP + phosphate + 2 H(+)</text>
        <dbReference type="Rhea" id="RHEA:18633"/>
        <dbReference type="ChEBI" id="CHEBI:15377"/>
        <dbReference type="ChEBI" id="CHEBI:15378"/>
        <dbReference type="ChEBI" id="CHEBI:17544"/>
        <dbReference type="ChEBI" id="CHEBI:29985"/>
        <dbReference type="ChEBI" id="CHEBI:30616"/>
        <dbReference type="ChEBI" id="CHEBI:43474"/>
        <dbReference type="ChEBI" id="CHEBI:58228"/>
        <dbReference type="ChEBI" id="CHEBI:58359"/>
        <dbReference type="ChEBI" id="CHEBI:456216"/>
        <dbReference type="EC" id="6.3.5.5"/>
    </reaction>
</comment>
<name>A0A135Z8U8_GARVA</name>
<dbReference type="InterPro" id="IPR035686">
    <property type="entry name" value="CPSase_GATase1"/>
</dbReference>
<evidence type="ECO:0000256" key="5">
    <source>
        <dbReference type="ARBA" id="ARBA00022741"/>
    </source>
</evidence>
<dbReference type="PRINTS" id="PR00099">
    <property type="entry name" value="CPSGATASE"/>
</dbReference>
<feature type="region of interest" description="CPSase" evidence="11">
    <location>
        <begin position="1"/>
        <end position="198"/>
    </location>
</feature>
<feature type="binding site" evidence="11">
    <location>
        <position position="57"/>
    </location>
    <ligand>
        <name>L-glutamine</name>
        <dbReference type="ChEBI" id="CHEBI:58359"/>
    </ligand>
</feature>
<dbReference type="NCBIfam" id="NF009475">
    <property type="entry name" value="PRK12838.1"/>
    <property type="match status" value="1"/>
</dbReference>
<dbReference type="InterPro" id="IPR006274">
    <property type="entry name" value="CarbamoylP_synth_ssu"/>
</dbReference>
<keyword evidence="7 11" id="KW-0315">Glutamine amidotransferase</keyword>
<comment type="similarity">
    <text evidence="3 11">Belongs to the CarA family.</text>
</comment>
<dbReference type="Gene3D" id="3.40.50.880">
    <property type="match status" value="1"/>
</dbReference>
<dbReference type="UniPathway" id="UPA00070">
    <property type="reaction ID" value="UER00115"/>
</dbReference>
<evidence type="ECO:0000256" key="10">
    <source>
        <dbReference type="ARBA" id="ARBA00049285"/>
    </source>
</evidence>
<dbReference type="HAMAP" id="MF_01209">
    <property type="entry name" value="CPSase_S_chain"/>
    <property type="match status" value="1"/>
</dbReference>
<dbReference type="NCBIfam" id="TIGR01368">
    <property type="entry name" value="CPSaseIIsmall"/>
    <property type="match status" value="1"/>
</dbReference>
<dbReference type="EMBL" id="LSRC01000017">
    <property type="protein sequence ID" value="KXI18052.1"/>
    <property type="molecule type" value="Genomic_DNA"/>
</dbReference>
<dbReference type="InterPro" id="IPR036480">
    <property type="entry name" value="CarbP_synth_ssu_N_sf"/>
</dbReference>
<dbReference type="AlphaFoldDB" id="A0A135Z8U8"/>
<dbReference type="PANTHER" id="PTHR43418">
    <property type="entry name" value="MULTIFUNCTIONAL TRYPTOPHAN BIOSYNTHESIS PROTEIN-RELATED"/>
    <property type="match status" value="1"/>
</dbReference>
<feature type="binding site" evidence="11">
    <location>
        <position position="321"/>
    </location>
    <ligand>
        <name>L-glutamine</name>
        <dbReference type="ChEBI" id="CHEBI:58359"/>
    </ligand>
</feature>
<dbReference type="PRINTS" id="PR00097">
    <property type="entry name" value="ANTSNTHASEII"/>
</dbReference>
<dbReference type="FunFam" id="3.50.30.20:FF:000001">
    <property type="entry name" value="Carbamoyl-phosphate synthase small chain"/>
    <property type="match status" value="1"/>
</dbReference>
<dbReference type="CDD" id="cd01744">
    <property type="entry name" value="GATase1_CPSase"/>
    <property type="match status" value="1"/>
</dbReference>
<dbReference type="PROSITE" id="PS51273">
    <property type="entry name" value="GATASE_TYPE_1"/>
    <property type="match status" value="1"/>
</dbReference>
<comment type="catalytic activity">
    <reaction evidence="10 11">
        <text>L-glutamine + H2O = L-glutamate + NH4(+)</text>
        <dbReference type="Rhea" id="RHEA:15889"/>
        <dbReference type="ChEBI" id="CHEBI:15377"/>
        <dbReference type="ChEBI" id="CHEBI:28938"/>
        <dbReference type="ChEBI" id="CHEBI:29985"/>
        <dbReference type="ChEBI" id="CHEBI:58359"/>
    </reaction>
</comment>
<feature type="active site" description="Nucleophile" evidence="11">
    <location>
        <position position="279"/>
    </location>
</feature>
<feature type="domain" description="Carbamoyl-phosphate synthase small subunit N-terminal" evidence="12">
    <location>
        <begin position="13"/>
        <end position="143"/>
    </location>
</feature>
<dbReference type="GO" id="GO:0005524">
    <property type="term" value="F:ATP binding"/>
    <property type="evidence" value="ECO:0007669"/>
    <property type="project" value="UniProtKB-UniRule"/>
</dbReference>
<comment type="subunit">
    <text evidence="11">Composed of two chains; the small (or glutamine) chain promotes the hydrolysis of glutamine to ammonia, which is used by the large (or ammonia) chain to synthesize carbamoyl phosphate. Tetramer of heterodimers (alpha,beta)4.</text>
</comment>
<feature type="binding site" evidence="11">
    <location>
        <position position="323"/>
    </location>
    <ligand>
        <name>L-glutamine</name>
        <dbReference type="ChEBI" id="CHEBI:58359"/>
    </ligand>
</feature>
<evidence type="ECO:0000256" key="6">
    <source>
        <dbReference type="ARBA" id="ARBA00022840"/>
    </source>
</evidence>
<dbReference type="PRINTS" id="PR00096">
    <property type="entry name" value="GATASE"/>
</dbReference>
<dbReference type="GO" id="GO:0044205">
    <property type="term" value="P:'de novo' UMP biosynthetic process"/>
    <property type="evidence" value="ECO:0007669"/>
    <property type="project" value="UniProtKB-UniRule"/>
</dbReference>
<dbReference type="Pfam" id="PF00117">
    <property type="entry name" value="GATase"/>
    <property type="match status" value="1"/>
</dbReference>
<keyword evidence="11" id="KW-0028">Amino-acid biosynthesis</keyword>
<evidence type="ECO:0000313" key="14">
    <source>
        <dbReference type="Proteomes" id="UP000070505"/>
    </source>
</evidence>
<comment type="caution">
    <text evidence="13">The sequence shown here is derived from an EMBL/GenBank/DDBJ whole genome shotgun (WGS) entry which is preliminary data.</text>
</comment>
<dbReference type="InterPro" id="IPR017926">
    <property type="entry name" value="GATASE"/>
</dbReference>
<dbReference type="PANTHER" id="PTHR43418:SF7">
    <property type="entry name" value="CARBAMOYL-PHOSPHATE SYNTHASE SMALL CHAIN"/>
    <property type="match status" value="1"/>
</dbReference>
<comment type="function">
    <text evidence="11">Small subunit of the glutamine-dependent carbamoyl phosphate synthetase (CPSase). CPSase catalyzes the formation of carbamoyl phosphate from the ammonia moiety of glutamine, carbonate, and phosphate donated by ATP, constituting the first step of 2 biosynthetic pathways, one leading to arginine and/or urea and the other to pyrimidine nucleotides. The small subunit (glutamine amidotransferase) binds and cleaves glutamine to supply the large subunit with the substrate ammonia.</text>
</comment>
<dbReference type="GO" id="GO:0004359">
    <property type="term" value="F:glutaminase activity"/>
    <property type="evidence" value="ECO:0007669"/>
    <property type="project" value="RHEA"/>
</dbReference>
<dbReference type="GO" id="GO:0006541">
    <property type="term" value="P:glutamine metabolic process"/>
    <property type="evidence" value="ECO:0007669"/>
    <property type="project" value="InterPro"/>
</dbReference>
<keyword evidence="6 11" id="KW-0067">ATP-binding</keyword>
<organism evidence="13 14">
    <name type="scientific">Gardnerella vaginalis</name>
    <dbReference type="NCBI Taxonomy" id="2702"/>
    <lineage>
        <taxon>Bacteria</taxon>
        <taxon>Bacillati</taxon>
        <taxon>Actinomycetota</taxon>
        <taxon>Actinomycetes</taxon>
        <taxon>Bifidobacteriales</taxon>
        <taxon>Bifidobacteriaceae</taxon>
        <taxon>Gardnerella</taxon>
    </lineage>
</organism>
<comment type="pathway">
    <text evidence="2 11">Amino-acid biosynthesis; L-arginine biosynthesis; carbamoyl phosphate from bicarbonate: step 1/1.</text>
</comment>
<dbReference type="SUPFAM" id="SSF52317">
    <property type="entry name" value="Class I glutamine amidotransferase-like"/>
    <property type="match status" value="1"/>
</dbReference>
<keyword evidence="4 11" id="KW-0436">Ligase</keyword>
<evidence type="ECO:0000256" key="1">
    <source>
        <dbReference type="ARBA" id="ARBA00004812"/>
    </source>
</evidence>
<comment type="pathway">
    <text evidence="1 11">Pyrimidine metabolism; UMP biosynthesis via de novo pathway; (S)-dihydroorotate from bicarbonate: step 1/3.</text>
</comment>
<keyword evidence="11" id="KW-0055">Arginine biosynthesis</keyword>
<feature type="binding site" evidence="11">
    <location>
        <position position="253"/>
    </location>
    <ligand>
        <name>L-glutamine</name>
        <dbReference type="ChEBI" id="CHEBI:58359"/>
    </ligand>
</feature>
<sequence length="407" mass="44499">MDYNDTFAGFDSDDAVLVLEDGQVYVGKPFGAKGSTCAEIVFSTGMTGYQETLTDPSYDQQIVVQTFPHIGNTGVNLEDPESSKIWVAGYVVKVPSPVVSNWRSTGCLQDDLEKQGIVSISGIDTRKLVRHLRSVGVMRAGIFSSDALIDSTTGAIRTVASFVNEIKKTPQMQGLRLTDEVSTKITYTIEPSGEYEGKKPLFSVAAVDFGIKAMTPHRLAERGCKVYVVNSGISFEDLQNLNVDGVFFSNGPGDPSQANREVELLRKVLDAKYPFFGICFGNQLLGRALGFDTYKLKFGHRGVNQPVKDLTTGKVEVTAHNHGFAVDAPIGQPVQSPYENGKFGKVLVSHIDLNDNVVEGLQCLDIPAFSVQYHPEAAAGPHDASYLFDRFIELMRLHNNNCVKSEK</sequence>
<evidence type="ECO:0000256" key="8">
    <source>
        <dbReference type="ARBA" id="ARBA00022975"/>
    </source>
</evidence>
<feature type="binding site" evidence="11">
    <location>
        <position position="280"/>
    </location>
    <ligand>
        <name>L-glutamine</name>
        <dbReference type="ChEBI" id="CHEBI:58359"/>
    </ligand>
</feature>
<keyword evidence="8 11" id="KW-0665">Pyrimidine biosynthesis</keyword>
<proteinExistence type="inferred from homology"/>
<dbReference type="InterPro" id="IPR029062">
    <property type="entry name" value="Class_I_gatase-like"/>
</dbReference>
<protein>
    <recommendedName>
        <fullName evidence="11">Carbamoyl phosphate synthase small chain</fullName>
        <ecNumber evidence="11">6.3.5.5</ecNumber>
    </recommendedName>
    <alternativeName>
        <fullName evidence="11">Carbamoyl phosphate synthetase glutamine chain</fullName>
    </alternativeName>
</protein>
<feature type="binding site" evidence="11">
    <location>
        <position position="324"/>
    </location>
    <ligand>
        <name>L-glutamine</name>
        <dbReference type="ChEBI" id="CHEBI:58359"/>
    </ligand>
</feature>
<dbReference type="InterPro" id="IPR002474">
    <property type="entry name" value="CarbamoylP_synth_ssu_N"/>
</dbReference>
<feature type="active site" evidence="11">
    <location>
        <position position="374"/>
    </location>
</feature>
<keyword evidence="5 11" id="KW-0547">Nucleotide-binding</keyword>